<proteinExistence type="predicted"/>
<accession>A0ABW9ZRU5</accession>
<dbReference type="GO" id="GO:0008168">
    <property type="term" value="F:methyltransferase activity"/>
    <property type="evidence" value="ECO:0007669"/>
    <property type="project" value="UniProtKB-KW"/>
</dbReference>
<reference evidence="1 2" key="1">
    <citation type="submission" date="2020-01" db="EMBL/GenBank/DDBJ databases">
        <title>Genome analysis.</title>
        <authorList>
            <person name="Wu S."/>
            <person name="Wang G."/>
        </authorList>
    </citation>
    <scope>NUCLEOTIDE SEQUENCE [LARGE SCALE GENOMIC DNA]</scope>
    <source>
        <strain evidence="1 2">SYL130</strain>
    </source>
</reference>
<keyword evidence="1" id="KW-0808">Transferase</keyword>
<comment type="caution">
    <text evidence="1">The sequence shown here is derived from an EMBL/GenBank/DDBJ whole genome shotgun (WGS) entry which is preliminary data.</text>
</comment>
<keyword evidence="2" id="KW-1185">Reference proteome</keyword>
<dbReference type="EC" id="2.1.1.-" evidence="1"/>
<evidence type="ECO:0000313" key="1">
    <source>
        <dbReference type="EMBL" id="NCI49024.1"/>
    </source>
</evidence>
<dbReference type="InterPro" id="IPR030807">
    <property type="entry name" value="Methyltran_NanM"/>
</dbReference>
<dbReference type="NCBIfam" id="TIGR04371">
    <property type="entry name" value="methyltran_NanM"/>
    <property type="match status" value="1"/>
</dbReference>
<evidence type="ECO:0000313" key="2">
    <source>
        <dbReference type="Proteomes" id="UP000753802"/>
    </source>
</evidence>
<dbReference type="RefSeq" id="WP_161817324.1">
    <property type="nucleotide sequence ID" value="NZ_JAACJS010000002.1"/>
</dbReference>
<gene>
    <name evidence="1" type="ORF">GWC95_03765</name>
</gene>
<organism evidence="1 2">
    <name type="scientific">Sediminibacterium roseum</name>
    <dbReference type="NCBI Taxonomy" id="1978412"/>
    <lineage>
        <taxon>Bacteria</taxon>
        <taxon>Pseudomonadati</taxon>
        <taxon>Bacteroidota</taxon>
        <taxon>Chitinophagia</taxon>
        <taxon>Chitinophagales</taxon>
        <taxon>Chitinophagaceae</taxon>
        <taxon>Sediminibacterium</taxon>
    </lineage>
</organism>
<dbReference type="EMBL" id="JAACJS010000002">
    <property type="protein sequence ID" value="NCI49024.1"/>
    <property type="molecule type" value="Genomic_DNA"/>
</dbReference>
<dbReference type="Proteomes" id="UP000753802">
    <property type="component" value="Unassembled WGS sequence"/>
</dbReference>
<name>A0ABW9ZRU5_9BACT</name>
<protein>
    <submittedName>
        <fullName evidence="1">Sugar O-methyltransferase</fullName>
        <ecNumber evidence="1">2.1.1.-</ecNumber>
    </submittedName>
</protein>
<sequence length="354" mass="41077">MDNFKEQLAYFISKSPDFFNDGSLPEIDSKHQGIVSSAYDLLNSDFSIEKLRNWSGQSDMGIKRKFNSFYAAMVGMKDYSWLSKLMSPIAGKVNSLMQGGLTFSMHLDDIAIIESIGGKDLLVDNPQNATPGAADYPLINGYSVSTRWLRYIYLLTRMRGKKLLSNDEVWVDIGSFYGGLQGLVKKYHPSARIILVDFHHQLLRSYIYLNTLYPGSQHFLPSEIENFKDFSEMPEGSFMYVPVNDYHKIQSHRANLVSNFFSLGEMRREHFEGYFNSSLFQGADKIYLVNRFVSSPFFEKTYDTDITVKDYLNTSRKQEYFDVFPVNHYLSIRRNMFGRNYFRNLSSSYFELIY</sequence>
<keyword evidence="1" id="KW-0489">Methyltransferase</keyword>
<dbReference type="GO" id="GO:0032259">
    <property type="term" value="P:methylation"/>
    <property type="evidence" value="ECO:0007669"/>
    <property type="project" value="UniProtKB-KW"/>
</dbReference>